<protein>
    <submittedName>
        <fullName evidence="1">Uncharacterized protein</fullName>
    </submittedName>
</protein>
<dbReference type="AlphaFoldDB" id="A0A815Z3Z8"/>
<feature type="non-terminal residue" evidence="1">
    <location>
        <position position="39"/>
    </location>
</feature>
<evidence type="ECO:0000313" key="1">
    <source>
        <dbReference type="EMBL" id="CAF1578629.1"/>
    </source>
</evidence>
<proteinExistence type="predicted"/>
<accession>A0A815Z3Z8</accession>
<dbReference type="EMBL" id="CAJNOR010005877">
    <property type="protein sequence ID" value="CAF1578629.1"/>
    <property type="molecule type" value="Genomic_DNA"/>
</dbReference>
<evidence type="ECO:0000313" key="2">
    <source>
        <dbReference type="Proteomes" id="UP000663828"/>
    </source>
</evidence>
<dbReference type="Proteomes" id="UP000663828">
    <property type="component" value="Unassembled WGS sequence"/>
</dbReference>
<gene>
    <name evidence="1" type="ORF">XAT740_LOCUS45250</name>
</gene>
<comment type="caution">
    <text evidence="1">The sequence shown here is derived from an EMBL/GenBank/DDBJ whole genome shotgun (WGS) entry which is preliminary data.</text>
</comment>
<name>A0A815Z3Z8_ADIRI</name>
<sequence length="39" mass="4714">MFQTSALRRPFGHQTLIYNWQEERADIKNERVQKPLPSQ</sequence>
<reference evidence="1" key="1">
    <citation type="submission" date="2021-02" db="EMBL/GenBank/DDBJ databases">
        <authorList>
            <person name="Nowell W R."/>
        </authorList>
    </citation>
    <scope>NUCLEOTIDE SEQUENCE</scope>
</reference>
<organism evidence="1 2">
    <name type="scientific">Adineta ricciae</name>
    <name type="common">Rotifer</name>
    <dbReference type="NCBI Taxonomy" id="249248"/>
    <lineage>
        <taxon>Eukaryota</taxon>
        <taxon>Metazoa</taxon>
        <taxon>Spiralia</taxon>
        <taxon>Gnathifera</taxon>
        <taxon>Rotifera</taxon>
        <taxon>Eurotatoria</taxon>
        <taxon>Bdelloidea</taxon>
        <taxon>Adinetida</taxon>
        <taxon>Adinetidae</taxon>
        <taxon>Adineta</taxon>
    </lineage>
</organism>
<keyword evidence="2" id="KW-1185">Reference proteome</keyword>